<dbReference type="EMBL" id="BTGU01000618">
    <property type="protein sequence ID" value="GMN68458.1"/>
    <property type="molecule type" value="Genomic_DNA"/>
</dbReference>
<proteinExistence type="predicted"/>
<accession>A0AA88E757</accession>
<evidence type="ECO:0000313" key="2">
    <source>
        <dbReference type="Proteomes" id="UP001187192"/>
    </source>
</evidence>
<comment type="caution">
    <text evidence="1">The sequence shown here is derived from an EMBL/GenBank/DDBJ whole genome shotgun (WGS) entry which is preliminary data.</text>
</comment>
<name>A0AA88E757_FICCA</name>
<protein>
    <submittedName>
        <fullName evidence="1">Uncharacterized protein</fullName>
    </submittedName>
</protein>
<keyword evidence="2" id="KW-1185">Reference proteome</keyword>
<dbReference type="AlphaFoldDB" id="A0AA88E757"/>
<sequence length="55" mass="6183">MRAHISFVRAKQRTRQAPSALTRNYSRRAFVASSAYSRAADQMLIGLLTWSVGRA</sequence>
<organism evidence="1 2">
    <name type="scientific">Ficus carica</name>
    <name type="common">Common fig</name>
    <dbReference type="NCBI Taxonomy" id="3494"/>
    <lineage>
        <taxon>Eukaryota</taxon>
        <taxon>Viridiplantae</taxon>
        <taxon>Streptophyta</taxon>
        <taxon>Embryophyta</taxon>
        <taxon>Tracheophyta</taxon>
        <taxon>Spermatophyta</taxon>
        <taxon>Magnoliopsida</taxon>
        <taxon>eudicotyledons</taxon>
        <taxon>Gunneridae</taxon>
        <taxon>Pentapetalae</taxon>
        <taxon>rosids</taxon>
        <taxon>fabids</taxon>
        <taxon>Rosales</taxon>
        <taxon>Moraceae</taxon>
        <taxon>Ficeae</taxon>
        <taxon>Ficus</taxon>
    </lineage>
</organism>
<gene>
    <name evidence="1" type="ORF">TIFTF001_037513</name>
</gene>
<reference evidence="1" key="1">
    <citation type="submission" date="2023-07" db="EMBL/GenBank/DDBJ databases">
        <title>draft genome sequence of fig (Ficus carica).</title>
        <authorList>
            <person name="Takahashi T."/>
            <person name="Nishimura K."/>
        </authorList>
    </citation>
    <scope>NUCLEOTIDE SEQUENCE</scope>
</reference>
<dbReference type="Proteomes" id="UP001187192">
    <property type="component" value="Unassembled WGS sequence"/>
</dbReference>
<evidence type="ECO:0000313" key="1">
    <source>
        <dbReference type="EMBL" id="GMN68458.1"/>
    </source>
</evidence>